<organism evidence="1 2">
    <name type="scientific">Paenisporosarcina antarctica</name>
    <dbReference type="NCBI Taxonomy" id="417367"/>
    <lineage>
        <taxon>Bacteria</taxon>
        <taxon>Bacillati</taxon>
        <taxon>Bacillota</taxon>
        <taxon>Bacilli</taxon>
        <taxon>Bacillales</taxon>
        <taxon>Caryophanaceae</taxon>
        <taxon>Paenisporosarcina</taxon>
    </lineage>
</organism>
<dbReference type="OrthoDB" id="2738903at2"/>
<dbReference type="Proteomes" id="UP000294292">
    <property type="component" value="Chromosome"/>
</dbReference>
<reference evidence="1 2" key="1">
    <citation type="submission" date="2019-03" db="EMBL/GenBank/DDBJ databases">
        <title>Complete genome sequence of Paenisporosarcina antarctica CGMCC 1.6503T.</title>
        <authorList>
            <person name="Rong J.-C."/>
            <person name="Chi N.-Y."/>
            <person name="Zhang Q.-F."/>
        </authorList>
    </citation>
    <scope>NUCLEOTIDE SEQUENCE [LARGE SCALE GENOMIC DNA]</scope>
    <source>
        <strain evidence="1 2">CGMCC 1.6503</strain>
    </source>
</reference>
<dbReference type="AlphaFoldDB" id="A0A4P6ZUC9"/>
<evidence type="ECO:0000313" key="2">
    <source>
        <dbReference type="Proteomes" id="UP000294292"/>
    </source>
</evidence>
<gene>
    <name evidence="1" type="ORF">E2636_02435</name>
</gene>
<name>A0A4P6ZUC9_9BACL</name>
<keyword evidence="2" id="KW-1185">Reference proteome</keyword>
<proteinExistence type="predicted"/>
<dbReference type="RefSeq" id="WP_134208685.1">
    <property type="nucleotide sequence ID" value="NZ_CP038015.1"/>
</dbReference>
<accession>A0A4P6ZUC9</accession>
<evidence type="ECO:0000313" key="1">
    <source>
        <dbReference type="EMBL" id="QBP40080.1"/>
    </source>
</evidence>
<protein>
    <submittedName>
        <fullName evidence="1">Uncharacterized protein</fullName>
    </submittedName>
</protein>
<sequence>MSNLEGKEQELLIKQGIRQFMKDQINEPKEGNNSFVYLENSTLNMLITYLLMNGNSRTYGEMDREDDGFSNNKILEDLDHIIEGSKQEFEEIITLLKGKV</sequence>
<dbReference type="EMBL" id="CP038015">
    <property type="protein sequence ID" value="QBP40080.1"/>
    <property type="molecule type" value="Genomic_DNA"/>
</dbReference>
<dbReference type="KEGG" id="panc:E2636_02435"/>